<dbReference type="Gene3D" id="3.40.30.10">
    <property type="entry name" value="Glutaredoxin"/>
    <property type="match status" value="1"/>
</dbReference>
<dbReference type="EMBL" id="QVID01000002">
    <property type="protein sequence ID" value="RFN57827.1"/>
    <property type="molecule type" value="Genomic_DNA"/>
</dbReference>
<sequence>MKYLGYIIIVLFFVSCSEDKQPLKTGPWRAVMQLDNEKEIPFLLEFKKDSSFVIINAEEQINVDDVVFKGDSIFISHPVFEGMIKGTYTKDSIKGNFIKPSLNRTVPIVMSSGRKARFDVNAAPNTIVTGNWETVFSPDSPKDRYVAKGVFDQRGNRLTGTFLTTTGDYRYLDGVVENDSVKLSTFDGAHAFMFEAKVTQNDSVMEGMFYSGNHWKEPFTAKRNDNYKLPEADSLTFLKKGYDSLKFAFPTIKGDTISLKDKRFRDKVVVVQLMGTWCPNCLDETKYLSEYYKDKPDNVEIVSLAFEYAPTKEKAIQAITKFKKAVDVKYPILLAQYGNSSKQQANDKLPMLNHVLSYPTTIFIDKKGKVRRIHTGFTGPASGEKYEEFKKEFERFTEMLADE</sequence>
<organism evidence="2 3">
    <name type="scientific">Marixanthomonas ophiurae</name>
    <dbReference type="NCBI Taxonomy" id="387659"/>
    <lineage>
        <taxon>Bacteria</taxon>
        <taxon>Pseudomonadati</taxon>
        <taxon>Bacteroidota</taxon>
        <taxon>Flavobacteriia</taxon>
        <taxon>Flavobacteriales</taxon>
        <taxon>Flavobacteriaceae</taxon>
        <taxon>Marixanthomonas</taxon>
    </lineage>
</organism>
<dbReference type="InterPro" id="IPR036249">
    <property type="entry name" value="Thioredoxin-like_sf"/>
</dbReference>
<dbReference type="InterPro" id="IPR050553">
    <property type="entry name" value="Thioredoxin_ResA/DsbE_sf"/>
</dbReference>
<accession>A0A3E1Q6R6</accession>
<evidence type="ECO:0000313" key="2">
    <source>
        <dbReference type="EMBL" id="RFN57827.1"/>
    </source>
</evidence>
<dbReference type="InterPro" id="IPR013766">
    <property type="entry name" value="Thioredoxin_domain"/>
</dbReference>
<dbReference type="Proteomes" id="UP000261082">
    <property type="component" value="Unassembled WGS sequence"/>
</dbReference>
<name>A0A3E1Q6R6_9FLAO</name>
<evidence type="ECO:0000259" key="1">
    <source>
        <dbReference type="PROSITE" id="PS51352"/>
    </source>
</evidence>
<protein>
    <submittedName>
        <fullName evidence="2">TlpA family protein disulfide reductase</fullName>
    </submittedName>
</protein>
<comment type="caution">
    <text evidence="2">The sequence shown here is derived from an EMBL/GenBank/DDBJ whole genome shotgun (WGS) entry which is preliminary data.</text>
</comment>
<dbReference type="InterPro" id="IPR013740">
    <property type="entry name" value="Redoxin"/>
</dbReference>
<feature type="domain" description="Thioredoxin" evidence="1">
    <location>
        <begin position="238"/>
        <end position="395"/>
    </location>
</feature>
<dbReference type="PROSITE" id="PS51352">
    <property type="entry name" value="THIOREDOXIN_2"/>
    <property type="match status" value="1"/>
</dbReference>
<dbReference type="PROSITE" id="PS51257">
    <property type="entry name" value="PROKAR_LIPOPROTEIN"/>
    <property type="match status" value="1"/>
</dbReference>
<dbReference type="RefSeq" id="WP_117159776.1">
    <property type="nucleotide sequence ID" value="NZ_QVID01000002.1"/>
</dbReference>
<dbReference type="OrthoDB" id="616241at2"/>
<gene>
    <name evidence="2" type="ORF">DZ858_11315</name>
</gene>
<dbReference type="PANTHER" id="PTHR42852">
    <property type="entry name" value="THIOL:DISULFIDE INTERCHANGE PROTEIN DSBE"/>
    <property type="match status" value="1"/>
</dbReference>
<dbReference type="SUPFAM" id="SSF52833">
    <property type="entry name" value="Thioredoxin-like"/>
    <property type="match status" value="1"/>
</dbReference>
<dbReference type="Pfam" id="PF08534">
    <property type="entry name" value="Redoxin"/>
    <property type="match status" value="1"/>
</dbReference>
<evidence type="ECO:0000313" key="3">
    <source>
        <dbReference type="Proteomes" id="UP000261082"/>
    </source>
</evidence>
<dbReference type="PANTHER" id="PTHR42852:SF13">
    <property type="entry name" value="PROTEIN DIPZ"/>
    <property type="match status" value="1"/>
</dbReference>
<keyword evidence="3" id="KW-1185">Reference proteome</keyword>
<reference evidence="2 3" key="1">
    <citation type="journal article" date="2007" name="Int. J. Syst. Evol. Microbiol.">
        <title>Marixanthomonas ophiurae gen. nov., sp. nov., a marine bacterium of the family Flavobacteriaceae isolated from a deep-sea brittle star.</title>
        <authorList>
            <person name="Romanenko L.A."/>
            <person name="Uchino M."/>
            <person name="Frolova G.M."/>
            <person name="Mikhailov V.V."/>
        </authorList>
    </citation>
    <scope>NUCLEOTIDE SEQUENCE [LARGE SCALE GENOMIC DNA]</scope>
    <source>
        <strain evidence="2 3">KMM 3046</strain>
    </source>
</reference>
<proteinExistence type="predicted"/>
<dbReference type="GO" id="GO:0016491">
    <property type="term" value="F:oxidoreductase activity"/>
    <property type="evidence" value="ECO:0007669"/>
    <property type="project" value="InterPro"/>
</dbReference>
<dbReference type="CDD" id="cd02966">
    <property type="entry name" value="TlpA_like_family"/>
    <property type="match status" value="1"/>
</dbReference>
<dbReference type="AlphaFoldDB" id="A0A3E1Q6R6"/>